<dbReference type="SUPFAM" id="SSF54292">
    <property type="entry name" value="2Fe-2S ferredoxin-like"/>
    <property type="match status" value="1"/>
</dbReference>
<protein>
    <submittedName>
        <fullName evidence="3">Oxidoreductase</fullName>
    </submittedName>
</protein>
<dbReference type="CDD" id="cd06185">
    <property type="entry name" value="PDR_like"/>
    <property type="match status" value="1"/>
</dbReference>
<dbReference type="Gene3D" id="2.40.30.10">
    <property type="entry name" value="Translation factors"/>
    <property type="match status" value="1"/>
</dbReference>
<dbReference type="PANTHER" id="PTHR30212">
    <property type="entry name" value="PROTEIN YIIM"/>
    <property type="match status" value="1"/>
</dbReference>
<dbReference type="AlphaFoldDB" id="A0A7C8KSA1"/>
<dbReference type="PROSITE" id="PS51384">
    <property type="entry name" value="FAD_FR"/>
    <property type="match status" value="1"/>
</dbReference>
<proteinExistence type="predicted"/>
<dbReference type="InterPro" id="IPR036010">
    <property type="entry name" value="2Fe-2S_ferredoxin-like_sf"/>
</dbReference>
<dbReference type="GO" id="GO:0051537">
    <property type="term" value="F:2 iron, 2 sulfur cluster binding"/>
    <property type="evidence" value="ECO:0007669"/>
    <property type="project" value="InterPro"/>
</dbReference>
<dbReference type="InterPro" id="IPR012675">
    <property type="entry name" value="Beta-grasp_dom_sf"/>
</dbReference>
<evidence type="ECO:0000259" key="1">
    <source>
        <dbReference type="PROSITE" id="PS51085"/>
    </source>
</evidence>
<evidence type="ECO:0000313" key="4">
    <source>
        <dbReference type="Proteomes" id="UP000480246"/>
    </source>
</evidence>
<dbReference type="Pfam" id="PF00111">
    <property type="entry name" value="Fer2"/>
    <property type="match status" value="1"/>
</dbReference>
<comment type="caution">
    <text evidence="3">The sequence shown here is derived from an EMBL/GenBank/DDBJ whole genome shotgun (WGS) entry which is preliminary data.</text>
</comment>
<organism evidence="3 4">
    <name type="scientific">Gracilibacillus oryzae</name>
    <dbReference type="NCBI Taxonomy" id="1672701"/>
    <lineage>
        <taxon>Bacteria</taxon>
        <taxon>Bacillati</taxon>
        <taxon>Bacillota</taxon>
        <taxon>Bacilli</taxon>
        <taxon>Bacillales</taxon>
        <taxon>Bacillaceae</taxon>
        <taxon>Gracilibacillus</taxon>
    </lineage>
</organism>
<dbReference type="GO" id="GO:0016491">
    <property type="term" value="F:oxidoreductase activity"/>
    <property type="evidence" value="ECO:0007669"/>
    <property type="project" value="InterPro"/>
</dbReference>
<dbReference type="Gene3D" id="3.40.50.80">
    <property type="entry name" value="Nucleotide-binding domain of ferredoxin-NADP reductase (FNR) module"/>
    <property type="match status" value="1"/>
</dbReference>
<dbReference type="PROSITE" id="PS00197">
    <property type="entry name" value="2FE2S_FER_1"/>
    <property type="match status" value="1"/>
</dbReference>
<dbReference type="InterPro" id="IPR006058">
    <property type="entry name" value="2Fe2S_fd_BS"/>
</dbReference>
<dbReference type="SUPFAM" id="SSF63380">
    <property type="entry name" value="Riboflavin synthase domain-like"/>
    <property type="match status" value="1"/>
</dbReference>
<accession>A0A7C8KSA1</accession>
<dbReference type="EMBL" id="WEID01000046">
    <property type="protein sequence ID" value="KAB8137455.1"/>
    <property type="molecule type" value="Genomic_DNA"/>
</dbReference>
<dbReference type="InterPro" id="IPR039261">
    <property type="entry name" value="FNR_nucleotide-bd"/>
</dbReference>
<gene>
    <name evidence="3" type="ORF">F9U64_09455</name>
</gene>
<reference evidence="3 4" key="1">
    <citation type="submission" date="2019-10" db="EMBL/GenBank/DDBJ databases">
        <title>Gracilibacillus sp. nov. isolated from rice seeds.</title>
        <authorList>
            <person name="He S."/>
        </authorList>
    </citation>
    <scope>NUCLEOTIDE SEQUENCE [LARGE SCALE GENOMIC DNA]</scope>
    <source>
        <strain evidence="3 4">TD8</strain>
    </source>
</reference>
<dbReference type="InterPro" id="IPR052353">
    <property type="entry name" value="Benzoxazolinone_Detox_Enz"/>
</dbReference>
<feature type="domain" description="2Fe-2S ferredoxin-type" evidence="1">
    <location>
        <begin position="233"/>
        <end position="318"/>
    </location>
</feature>
<dbReference type="Proteomes" id="UP000480246">
    <property type="component" value="Unassembled WGS sequence"/>
</dbReference>
<name>A0A7C8KSA1_9BACI</name>
<evidence type="ECO:0000259" key="2">
    <source>
        <dbReference type="PROSITE" id="PS51384"/>
    </source>
</evidence>
<dbReference type="PROSITE" id="PS51085">
    <property type="entry name" value="2FE2S_FER_2"/>
    <property type="match status" value="1"/>
</dbReference>
<dbReference type="PANTHER" id="PTHR30212:SF2">
    <property type="entry name" value="PROTEIN YIIM"/>
    <property type="match status" value="1"/>
</dbReference>
<keyword evidence="4" id="KW-1185">Reference proteome</keyword>
<dbReference type="InterPro" id="IPR001041">
    <property type="entry name" value="2Fe-2S_ferredoxin-type"/>
</dbReference>
<evidence type="ECO:0000313" key="3">
    <source>
        <dbReference type="EMBL" id="KAB8137455.1"/>
    </source>
</evidence>
<dbReference type="InterPro" id="IPR017927">
    <property type="entry name" value="FAD-bd_FR_type"/>
</dbReference>
<dbReference type="Gene3D" id="3.10.20.30">
    <property type="match status" value="1"/>
</dbReference>
<feature type="domain" description="FAD-binding FR-type" evidence="2">
    <location>
        <begin position="1"/>
        <end position="108"/>
    </location>
</feature>
<dbReference type="CDD" id="cd00207">
    <property type="entry name" value="fer2"/>
    <property type="match status" value="1"/>
</dbReference>
<dbReference type="OrthoDB" id="573132at2"/>
<dbReference type="RefSeq" id="WP_153402780.1">
    <property type="nucleotide sequence ID" value="NZ_ML762429.1"/>
</dbReference>
<dbReference type="SUPFAM" id="SSF52343">
    <property type="entry name" value="Ferredoxin reductase-like, C-terminal NADP-linked domain"/>
    <property type="match status" value="1"/>
</dbReference>
<dbReference type="PRINTS" id="PR00409">
    <property type="entry name" value="PHDIOXRDTASE"/>
</dbReference>
<dbReference type="InterPro" id="IPR017938">
    <property type="entry name" value="Riboflavin_synthase-like_b-brl"/>
</dbReference>
<sequence length="318" mass="35960">MQTKSLQVLVNRIEDETTNVKSFTLKSLKGERLPGFSPGSHITTNIHYKGEKLERHYSIACDPSVSNQYVLGIRKSETSRGGSEGWHQMIKEGDLLEISYPKNHFPLSFRARKHLFFAAGIGITPFIEMMFYLKKKGIDFDLHYAAKSKELCPFYQLITENFPDQSHFYFSSSNRKMFPQLMKDQPIGTHVYFCGPESMVKQFAAYAQSAGYPQGNIHFELFSPPDMGPASPFNVKLLKSKKEIHVCEKDTLLDVLLREGIDAPYSCKVGGCGSCLLEVADGIVDHRDQFLTEKEKENLQVILPCVSRAKSANLMLDL</sequence>